<accession>A0ACC6PM29</accession>
<protein>
    <submittedName>
        <fullName evidence="1">Integration host factor, actinobacterial type</fullName>
    </submittedName>
</protein>
<dbReference type="EMBL" id="JBBKAJ010000017">
    <property type="protein sequence ID" value="MEJ8632370.1"/>
    <property type="molecule type" value="Genomic_DNA"/>
</dbReference>
<reference evidence="1" key="1">
    <citation type="submission" date="2024-03" db="EMBL/GenBank/DDBJ databases">
        <title>Novel Streptomyces species of biotechnological and ecological value are a feature of Machair soil.</title>
        <authorList>
            <person name="Prole J.R."/>
            <person name="Goodfellow M."/>
            <person name="Allenby N."/>
            <person name="Ward A.C."/>
        </authorList>
    </citation>
    <scope>NUCLEOTIDE SEQUENCE</scope>
    <source>
        <strain evidence="1">MS2.AVA.5</strain>
    </source>
</reference>
<name>A0ACC6PM29_9ACTN</name>
<evidence type="ECO:0000313" key="2">
    <source>
        <dbReference type="Proteomes" id="UP001377168"/>
    </source>
</evidence>
<sequence length="105" mass="11605">MGMPQLSPEQRRAALAQATTVRRERGALLAQLKAGELALQTVLERRADTVFGKIRVRKLLESLPGVGPVRAERTMSDLNIAQSRRVQGLGAIQREKLLAYFPPKS</sequence>
<keyword evidence="2" id="KW-1185">Reference proteome</keyword>
<organism evidence="1 2">
    <name type="scientific">Streptomyces achmelvichensis</name>
    <dbReference type="NCBI Taxonomy" id="3134111"/>
    <lineage>
        <taxon>Bacteria</taxon>
        <taxon>Bacillati</taxon>
        <taxon>Actinomycetota</taxon>
        <taxon>Actinomycetes</taxon>
        <taxon>Kitasatosporales</taxon>
        <taxon>Streptomycetaceae</taxon>
        <taxon>Streptomyces</taxon>
    </lineage>
</organism>
<evidence type="ECO:0000313" key="1">
    <source>
        <dbReference type="EMBL" id="MEJ8632370.1"/>
    </source>
</evidence>
<comment type="caution">
    <text evidence="1">The sequence shown here is derived from an EMBL/GenBank/DDBJ whole genome shotgun (WGS) entry which is preliminary data.</text>
</comment>
<dbReference type="Proteomes" id="UP001377168">
    <property type="component" value="Unassembled WGS sequence"/>
</dbReference>
<proteinExistence type="predicted"/>
<gene>
    <name evidence="1" type="primary">mihF</name>
    <name evidence="1" type="ORF">WKI67_02785</name>
</gene>